<proteinExistence type="predicted"/>
<evidence type="ECO:0000256" key="1">
    <source>
        <dbReference type="SAM" id="SignalP"/>
    </source>
</evidence>
<reference evidence="2" key="1">
    <citation type="submission" date="2023-06" db="EMBL/GenBank/DDBJ databases">
        <authorList>
            <person name="Delattre M."/>
        </authorList>
    </citation>
    <scope>NUCLEOTIDE SEQUENCE</scope>
    <source>
        <strain evidence="2">AF72</strain>
    </source>
</reference>
<evidence type="ECO:0000313" key="3">
    <source>
        <dbReference type="Proteomes" id="UP001177023"/>
    </source>
</evidence>
<keyword evidence="3" id="KW-1185">Reference proteome</keyword>
<protein>
    <recommendedName>
        <fullName evidence="4">Transmembrane protein</fullName>
    </recommendedName>
</protein>
<accession>A0AA36C3I8</accession>
<gene>
    <name evidence="2" type="ORF">MSPICULIGERA_LOCUS476</name>
</gene>
<sequence>MAVRPFLLHILVLFIFVEICHAGVVEVGASTTTPLMVAPTKE</sequence>
<evidence type="ECO:0008006" key="4">
    <source>
        <dbReference type="Google" id="ProtNLM"/>
    </source>
</evidence>
<dbReference type="AlphaFoldDB" id="A0AA36C3I8"/>
<dbReference type="EMBL" id="CATQJA010000078">
    <property type="protein sequence ID" value="CAJ0557718.1"/>
    <property type="molecule type" value="Genomic_DNA"/>
</dbReference>
<feature type="signal peptide" evidence="1">
    <location>
        <begin position="1"/>
        <end position="22"/>
    </location>
</feature>
<evidence type="ECO:0000313" key="2">
    <source>
        <dbReference type="EMBL" id="CAJ0557718.1"/>
    </source>
</evidence>
<comment type="caution">
    <text evidence="2">The sequence shown here is derived from an EMBL/GenBank/DDBJ whole genome shotgun (WGS) entry which is preliminary data.</text>
</comment>
<dbReference type="Proteomes" id="UP001177023">
    <property type="component" value="Unassembled WGS sequence"/>
</dbReference>
<feature type="chain" id="PRO_5041362378" description="Transmembrane protein" evidence="1">
    <location>
        <begin position="23"/>
        <end position="42"/>
    </location>
</feature>
<organism evidence="2 3">
    <name type="scientific">Mesorhabditis spiculigera</name>
    <dbReference type="NCBI Taxonomy" id="96644"/>
    <lineage>
        <taxon>Eukaryota</taxon>
        <taxon>Metazoa</taxon>
        <taxon>Ecdysozoa</taxon>
        <taxon>Nematoda</taxon>
        <taxon>Chromadorea</taxon>
        <taxon>Rhabditida</taxon>
        <taxon>Rhabditina</taxon>
        <taxon>Rhabditomorpha</taxon>
        <taxon>Rhabditoidea</taxon>
        <taxon>Rhabditidae</taxon>
        <taxon>Mesorhabditinae</taxon>
        <taxon>Mesorhabditis</taxon>
    </lineage>
</organism>
<name>A0AA36C3I8_9BILA</name>
<keyword evidence="1" id="KW-0732">Signal</keyword>
<feature type="non-terminal residue" evidence="2">
    <location>
        <position position="1"/>
    </location>
</feature>